<dbReference type="Proteomes" id="UP000246303">
    <property type="component" value="Unassembled WGS sequence"/>
</dbReference>
<feature type="chain" id="PRO_5039399173" description="DoxX family protein" evidence="1">
    <location>
        <begin position="24"/>
        <end position="132"/>
    </location>
</feature>
<comment type="caution">
    <text evidence="2">The sequence shown here is derived from an EMBL/GenBank/DDBJ whole genome shotgun (WGS) entry which is preliminary data.</text>
</comment>
<organism evidence="2 3">
    <name type="scientific">Arthrobacter psychrochitiniphilus</name>
    <dbReference type="NCBI Taxonomy" id="291045"/>
    <lineage>
        <taxon>Bacteria</taxon>
        <taxon>Bacillati</taxon>
        <taxon>Actinomycetota</taxon>
        <taxon>Actinomycetes</taxon>
        <taxon>Micrococcales</taxon>
        <taxon>Micrococcaceae</taxon>
        <taxon>Arthrobacter</taxon>
    </lineage>
</organism>
<evidence type="ECO:0000313" key="3">
    <source>
        <dbReference type="Proteomes" id="UP000246303"/>
    </source>
</evidence>
<dbReference type="PANTHER" id="PTHR36974:SF1">
    <property type="entry name" value="DOXX FAMILY MEMBRANE PROTEIN"/>
    <property type="match status" value="1"/>
</dbReference>
<proteinExistence type="predicted"/>
<keyword evidence="3" id="KW-1185">Reference proteome</keyword>
<name>A0A2V3DPD9_9MICC</name>
<reference evidence="2 3" key="1">
    <citation type="submission" date="2018-05" db="EMBL/GenBank/DDBJ databases">
        <title>Genetic diversity of glacier-inhabiting Cryobacterium bacteria in China and description of Cryobacterium mengkeensis sp. nov. and Arthrobacter glacialis sp. nov.</title>
        <authorList>
            <person name="Liu Q."/>
            <person name="Xin Y.-H."/>
        </authorList>
    </citation>
    <scope>NUCLEOTIDE SEQUENCE [LARGE SCALE GENOMIC DNA]</scope>
    <source>
        <strain evidence="2 3">GP3</strain>
    </source>
</reference>
<evidence type="ECO:0000256" key="1">
    <source>
        <dbReference type="SAM" id="SignalP"/>
    </source>
</evidence>
<keyword evidence="1" id="KW-0732">Signal</keyword>
<evidence type="ECO:0008006" key="4">
    <source>
        <dbReference type="Google" id="ProtNLM"/>
    </source>
</evidence>
<dbReference type="AlphaFoldDB" id="A0A2V3DPD9"/>
<dbReference type="RefSeq" id="WP_110106833.1">
    <property type="nucleotide sequence ID" value="NZ_JACBZZ010000001.1"/>
</dbReference>
<dbReference type="EMBL" id="QHLZ01000008">
    <property type="protein sequence ID" value="PXA64805.1"/>
    <property type="molecule type" value="Genomic_DNA"/>
</dbReference>
<dbReference type="PANTHER" id="PTHR36974">
    <property type="entry name" value="MEMBRANE PROTEIN-RELATED"/>
    <property type="match status" value="1"/>
</dbReference>
<sequence>MKPATLNAWALAALLAASSVNHLRSPEFYYPVVPPSLCSDKAGKLGLMTRHQWVIVSSAPEALAAIGLLIPATRKFAATTTAIMFMGFTAGHVSALRRAYGPGGTASAKRVHSVRLPLQVPLVAWAWSARRS</sequence>
<evidence type="ECO:0000313" key="2">
    <source>
        <dbReference type="EMBL" id="PXA64805.1"/>
    </source>
</evidence>
<dbReference type="OrthoDB" id="3267646at2"/>
<protein>
    <recommendedName>
        <fullName evidence="4">DoxX family protein</fullName>
    </recommendedName>
</protein>
<accession>A0A2V3DPD9</accession>
<gene>
    <name evidence="2" type="ORF">CVS29_13410</name>
</gene>
<feature type="signal peptide" evidence="1">
    <location>
        <begin position="1"/>
        <end position="23"/>
    </location>
</feature>